<dbReference type="Proteomes" id="UP000036681">
    <property type="component" value="Unplaced"/>
</dbReference>
<keyword evidence="1" id="KW-1185">Reference proteome</keyword>
<accession>A0A0M3IE42</accession>
<name>A0A0M3IE42_ASCLU</name>
<evidence type="ECO:0000313" key="2">
    <source>
        <dbReference type="WBParaSite" id="ALUE_0001633901-mRNA-1"/>
    </source>
</evidence>
<evidence type="ECO:0000313" key="1">
    <source>
        <dbReference type="Proteomes" id="UP000036681"/>
    </source>
</evidence>
<proteinExistence type="predicted"/>
<dbReference type="WBParaSite" id="ALUE_0001633901-mRNA-1">
    <property type="protein sequence ID" value="ALUE_0001633901-mRNA-1"/>
    <property type="gene ID" value="ALUE_0001633901"/>
</dbReference>
<organism evidence="1 2">
    <name type="scientific">Ascaris lumbricoides</name>
    <name type="common">Giant roundworm</name>
    <dbReference type="NCBI Taxonomy" id="6252"/>
    <lineage>
        <taxon>Eukaryota</taxon>
        <taxon>Metazoa</taxon>
        <taxon>Ecdysozoa</taxon>
        <taxon>Nematoda</taxon>
        <taxon>Chromadorea</taxon>
        <taxon>Rhabditida</taxon>
        <taxon>Spirurina</taxon>
        <taxon>Ascaridomorpha</taxon>
        <taxon>Ascaridoidea</taxon>
        <taxon>Ascarididae</taxon>
        <taxon>Ascaris</taxon>
    </lineage>
</organism>
<dbReference type="AlphaFoldDB" id="A0A0M3IE42"/>
<sequence>MTGLLERRKVKLREVVRGLNEAACIYAEFTISLLNQERRRKCLICLLHITVVAVDHKHAIIVSCEVIVE</sequence>
<reference evidence="2" key="1">
    <citation type="submission" date="2017-02" db="UniProtKB">
        <authorList>
            <consortium name="WormBaseParasite"/>
        </authorList>
    </citation>
    <scope>IDENTIFICATION</scope>
</reference>
<protein>
    <submittedName>
        <fullName evidence="2">Uncharacterized protein</fullName>
    </submittedName>
</protein>